<feature type="transmembrane region" description="Helical" evidence="6">
    <location>
        <begin position="848"/>
        <end position="871"/>
    </location>
</feature>
<feature type="region of interest" description="Disordered" evidence="5">
    <location>
        <begin position="320"/>
        <end position="401"/>
    </location>
</feature>
<feature type="compositionally biased region" description="Polar residues" evidence="5">
    <location>
        <begin position="436"/>
        <end position="460"/>
    </location>
</feature>
<proteinExistence type="predicted"/>
<dbReference type="GO" id="GO:0022857">
    <property type="term" value="F:transmembrane transporter activity"/>
    <property type="evidence" value="ECO:0007669"/>
    <property type="project" value="InterPro"/>
</dbReference>
<keyword evidence="3 6" id="KW-1133">Transmembrane helix</keyword>
<feature type="transmembrane region" description="Helical" evidence="6">
    <location>
        <begin position="716"/>
        <end position="737"/>
    </location>
</feature>
<dbReference type="EMBL" id="GFPF01001297">
    <property type="protein sequence ID" value="MAA12443.1"/>
    <property type="molecule type" value="Transcribed_RNA"/>
</dbReference>
<feature type="transmembrane region" description="Helical" evidence="6">
    <location>
        <begin position="758"/>
        <end position="776"/>
    </location>
</feature>
<reference evidence="7" key="1">
    <citation type="journal article" date="2017" name="Parasit. Vectors">
        <title>Sialotranscriptomics of Rhipicephalus zambeziensis reveals intricate expression profiles of secretory proteins and suggests tight temporal transcriptional regulation during blood-feeding.</title>
        <authorList>
            <person name="de Castro M.H."/>
            <person name="de Klerk D."/>
            <person name="Pienaar R."/>
            <person name="Rees D.J.G."/>
            <person name="Mans B.J."/>
        </authorList>
    </citation>
    <scope>NUCLEOTIDE SEQUENCE</scope>
    <source>
        <tissue evidence="7">Salivary glands</tissue>
    </source>
</reference>
<keyword evidence="4 6" id="KW-0472">Membrane</keyword>
<feature type="compositionally biased region" description="Polar residues" evidence="5">
    <location>
        <begin position="381"/>
        <end position="401"/>
    </location>
</feature>
<feature type="transmembrane region" description="Helical" evidence="6">
    <location>
        <begin position="54"/>
        <end position="73"/>
    </location>
</feature>
<feature type="compositionally biased region" description="Low complexity" evidence="5">
    <location>
        <begin position="632"/>
        <end position="652"/>
    </location>
</feature>
<name>A0A224YE18_9ACAR</name>
<evidence type="ECO:0000256" key="1">
    <source>
        <dbReference type="ARBA" id="ARBA00004370"/>
    </source>
</evidence>
<evidence type="ECO:0000256" key="6">
    <source>
        <dbReference type="SAM" id="Phobius"/>
    </source>
</evidence>
<feature type="transmembrane region" description="Helical" evidence="6">
    <location>
        <begin position="910"/>
        <end position="931"/>
    </location>
</feature>
<feature type="region of interest" description="Disordered" evidence="5">
    <location>
        <begin position="586"/>
        <end position="652"/>
    </location>
</feature>
<dbReference type="PANTHER" id="PTHR23121:SF9">
    <property type="entry name" value="SODIUM-DEPENDENT GLUCOSE TRANSPORTER 1"/>
    <property type="match status" value="1"/>
</dbReference>
<comment type="subcellular location">
    <subcellularLocation>
        <location evidence="1">Membrane</location>
    </subcellularLocation>
</comment>
<dbReference type="Pfam" id="PF00083">
    <property type="entry name" value="Sugar_tr"/>
    <property type="match status" value="1"/>
</dbReference>
<feature type="transmembrane region" description="Helical" evidence="6">
    <location>
        <begin position="823"/>
        <end position="842"/>
    </location>
</feature>
<dbReference type="Gene3D" id="1.20.1250.20">
    <property type="entry name" value="MFS general substrate transporter like domains"/>
    <property type="match status" value="2"/>
</dbReference>
<dbReference type="SUPFAM" id="SSF103473">
    <property type="entry name" value="MFS general substrate transporter"/>
    <property type="match status" value="2"/>
</dbReference>
<accession>A0A224YE18</accession>
<feature type="transmembrane region" description="Helical" evidence="6">
    <location>
        <begin position="175"/>
        <end position="194"/>
    </location>
</feature>
<dbReference type="InterPro" id="IPR005828">
    <property type="entry name" value="MFS_sugar_transport-like"/>
</dbReference>
<feature type="compositionally biased region" description="Basic and acidic residues" evidence="5">
    <location>
        <begin position="331"/>
        <end position="342"/>
    </location>
</feature>
<evidence type="ECO:0000256" key="4">
    <source>
        <dbReference type="ARBA" id="ARBA00023136"/>
    </source>
</evidence>
<feature type="region of interest" description="Disordered" evidence="5">
    <location>
        <begin position="665"/>
        <end position="688"/>
    </location>
</feature>
<dbReference type="InterPro" id="IPR036259">
    <property type="entry name" value="MFS_trans_sf"/>
</dbReference>
<feature type="transmembrane region" description="Helical" evidence="6">
    <location>
        <begin position="93"/>
        <end position="110"/>
    </location>
</feature>
<evidence type="ECO:0000256" key="2">
    <source>
        <dbReference type="ARBA" id="ARBA00022692"/>
    </source>
</evidence>
<feature type="compositionally biased region" description="Basic and acidic residues" evidence="5">
    <location>
        <begin position="367"/>
        <end position="378"/>
    </location>
</feature>
<feature type="compositionally biased region" description="Polar residues" evidence="5">
    <location>
        <begin position="468"/>
        <end position="479"/>
    </location>
</feature>
<feature type="transmembrane region" description="Helical" evidence="6">
    <location>
        <begin position="117"/>
        <end position="135"/>
    </location>
</feature>
<feature type="region of interest" description="Disordered" evidence="5">
    <location>
        <begin position="433"/>
        <end position="501"/>
    </location>
</feature>
<evidence type="ECO:0000256" key="3">
    <source>
        <dbReference type="ARBA" id="ARBA00022989"/>
    </source>
</evidence>
<feature type="compositionally biased region" description="Polar residues" evidence="5">
    <location>
        <begin position="343"/>
        <end position="354"/>
    </location>
</feature>
<evidence type="ECO:0000313" key="7">
    <source>
        <dbReference type="EMBL" id="MAA12443.1"/>
    </source>
</evidence>
<feature type="compositionally biased region" description="Polar residues" evidence="5">
    <location>
        <begin position="666"/>
        <end position="685"/>
    </location>
</feature>
<organism evidence="7">
    <name type="scientific">Rhipicephalus zambeziensis</name>
    <dbReference type="NCBI Taxonomy" id="60191"/>
    <lineage>
        <taxon>Eukaryota</taxon>
        <taxon>Metazoa</taxon>
        <taxon>Ecdysozoa</taxon>
        <taxon>Arthropoda</taxon>
        <taxon>Chelicerata</taxon>
        <taxon>Arachnida</taxon>
        <taxon>Acari</taxon>
        <taxon>Parasitiformes</taxon>
        <taxon>Ixodida</taxon>
        <taxon>Ixodoidea</taxon>
        <taxon>Ixodidae</taxon>
        <taxon>Rhipicephalinae</taxon>
        <taxon>Rhipicephalus</taxon>
        <taxon>Rhipicephalus</taxon>
    </lineage>
</organism>
<dbReference type="GO" id="GO:0016020">
    <property type="term" value="C:membrane"/>
    <property type="evidence" value="ECO:0007669"/>
    <property type="project" value="UniProtKB-SubCell"/>
</dbReference>
<keyword evidence="2 6" id="KW-0812">Transmembrane</keyword>
<feature type="compositionally biased region" description="Polar residues" evidence="5">
    <location>
        <begin position="601"/>
        <end position="610"/>
    </location>
</feature>
<sequence>MMASTRDSFQRSDDEEELVFDQTGLLTNKLSSRHGVVSRNHAANSGGRLTVARTVNLCLSFFGLGLCFAIPTATIQDLQKRTNAEADIQHFYTARYGGYIFGCLIGGFLFDWYNRQFLLFLSIFATSIGIIVMPFCVQLATLMACSAITGITMGFLDTGGNVWCLDLWGRHSAPLMQALHFCFALGALVAPLIAEPFLSPASLSGITPMHSFSNTSLAPETYAHIPPIGIHHGIVVSRHHSHATPKWMDSPPTAGLSRHPRSVDEPLQNINSQPSSFLNTSTMHSEGAVHNESTAYNETIMSESPPHNDSSVIDQTVLQVPVNSSDVESNDTSRIENTKKDQPPTTTVAPSTTIAAKKPTKPIYAEGPDKGSKWDRKSQKTTKGAVTAAPNSTNSSAHTNVTSPKLNLTISTVAPSKNLSSLAPAGVVAQPASVPNEVNKTKGPSGNATQAMKEPNNSSKTGKEGTSQEKLALNNSGNTAADGASQHHTNRTDTPSAIAPVPRPVTSSNGTTMHPAFSEGNAIQTAGTTKKIAVVTTLKPDAEPVTVPITQQVLSTEMPDQVTEDPVDLRTTTVVHTSIRATVQSIDPPEATVAPVPTKDQLPTQGNGTAVQHLAAETPKEPPKQPSLADQTPEPATASPKPATASPKPATASLKPVLPAVIGAANMSNGSSSDMKSPSLTTKSTLLEKASPTAETGLTSWITQKFMENRIGKLEFVYAILGAYLFVVSVVFLAFLCTSPRDSRSRQEEDIKAPGPSGKHSLVLLSSLFFFLYMGMEAAVGELLQIYAAHPRGYTLTYVFWGSFAAARFLAIPIAIKVSCRNMLLGDLGICFLASVLLVAGADRMESLLWTGVGVLGVGMASVLPTSLAWLERHMRVTNRTASVVLLGAAFGEMALPFLASHLIEREPAVLVYVNVSVVTLCCLNFGALWLTAAKRGEKYAPTNEPDRSLYQLANLDDGDDQADFTLLRPLCTNGENGLHFKEKHKFSRGLNAMS</sequence>
<feature type="transmembrane region" description="Helical" evidence="6">
    <location>
        <begin position="796"/>
        <end position="816"/>
    </location>
</feature>
<dbReference type="PANTHER" id="PTHR23121">
    <property type="entry name" value="SODIUM-DEPENDENT GLUCOSE TRANSPORTER 1"/>
    <property type="match status" value="1"/>
</dbReference>
<protein>
    <submittedName>
        <fullName evidence="7">Protein containing MFS domain</fullName>
    </submittedName>
</protein>
<evidence type="ECO:0000256" key="5">
    <source>
        <dbReference type="SAM" id="MobiDB-lite"/>
    </source>
</evidence>
<feature type="transmembrane region" description="Helical" evidence="6">
    <location>
        <begin position="883"/>
        <end position="904"/>
    </location>
</feature>
<feature type="compositionally biased region" description="Polar residues" evidence="5">
    <location>
        <begin position="320"/>
        <end position="330"/>
    </location>
</feature>
<feature type="transmembrane region" description="Helical" evidence="6">
    <location>
        <begin position="141"/>
        <end position="163"/>
    </location>
</feature>
<dbReference type="AlphaFoldDB" id="A0A224YE18"/>